<evidence type="ECO:0000313" key="2">
    <source>
        <dbReference type="EMBL" id="VDO01855.1"/>
    </source>
</evidence>
<protein>
    <submittedName>
        <fullName evidence="2 4">Uncharacterized protein</fullName>
    </submittedName>
</protein>
<reference evidence="4" key="1">
    <citation type="submission" date="2017-02" db="UniProtKB">
        <authorList>
            <consortium name="WormBaseParasite"/>
        </authorList>
    </citation>
    <scope>IDENTIFICATION</scope>
</reference>
<dbReference type="EMBL" id="UZAE01005837">
    <property type="protein sequence ID" value="VDO01855.1"/>
    <property type="molecule type" value="Genomic_DNA"/>
</dbReference>
<dbReference type="WBParaSite" id="HNAJ_0000600001-mRNA-1">
    <property type="protein sequence ID" value="HNAJ_0000600001-mRNA-1"/>
    <property type="gene ID" value="HNAJ_0000600001"/>
</dbReference>
<feature type="compositionally biased region" description="Polar residues" evidence="1">
    <location>
        <begin position="267"/>
        <end position="278"/>
    </location>
</feature>
<dbReference type="Proteomes" id="UP000278807">
    <property type="component" value="Unassembled WGS sequence"/>
</dbReference>
<dbReference type="AlphaFoldDB" id="A0A0R3TG09"/>
<evidence type="ECO:0000313" key="4">
    <source>
        <dbReference type="WBParaSite" id="HNAJ_0000600001-mRNA-1"/>
    </source>
</evidence>
<feature type="compositionally biased region" description="Low complexity" evidence="1">
    <location>
        <begin position="192"/>
        <end position="201"/>
    </location>
</feature>
<dbReference type="OrthoDB" id="6259150at2759"/>
<feature type="compositionally biased region" description="Low complexity" evidence="1">
    <location>
        <begin position="152"/>
        <end position="164"/>
    </location>
</feature>
<reference evidence="2 3" key="2">
    <citation type="submission" date="2018-11" db="EMBL/GenBank/DDBJ databases">
        <authorList>
            <consortium name="Pathogen Informatics"/>
        </authorList>
    </citation>
    <scope>NUCLEOTIDE SEQUENCE [LARGE SCALE GENOMIC DNA]</scope>
</reference>
<name>A0A0R3TG09_RODNA</name>
<keyword evidence="3" id="KW-1185">Reference proteome</keyword>
<dbReference type="STRING" id="102285.A0A0R3TG09"/>
<feature type="region of interest" description="Disordered" evidence="1">
    <location>
        <begin position="148"/>
        <end position="278"/>
    </location>
</feature>
<accession>A0A0R3TG09</accession>
<evidence type="ECO:0000313" key="3">
    <source>
        <dbReference type="Proteomes" id="UP000278807"/>
    </source>
</evidence>
<organism evidence="4">
    <name type="scientific">Rodentolepis nana</name>
    <name type="common">Dwarf tapeworm</name>
    <name type="synonym">Hymenolepis nana</name>
    <dbReference type="NCBI Taxonomy" id="102285"/>
    <lineage>
        <taxon>Eukaryota</taxon>
        <taxon>Metazoa</taxon>
        <taxon>Spiralia</taxon>
        <taxon>Lophotrochozoa</taxon>
        <taxon>Platyhelminthes</taxon>
        <taxon>Cestoda</taxon>
        <taxon>Eucestoda</taxon>
        <taxon>Cyclophyllidea</taxon>
        <taxon>Hymenolepididae</taxon>
        <taxon>Rodentolepis</taxon>
    </lineage>
</organism>
<sequence>MYCTLCRCRKRRLIFPKSEPIPPPLSYVEPFDWTAFFGAICNCLRKCRPYFDNDPPIIMAFGPPDPRDTLKNGQIFTTNGKVPMQNGHSVKMNGNATSPIAYLMPAADDRHGHSPTAYRRELVNEFNKDNKKPNYLRDLEAAWEAAERETGVSKSSSLGSSSSGIGTGVRVEISSPHLENTTFKGETQSLEAAARIQQQRSARSRRIAPDSTTSRHGLQRMPINEPTKPDISAPTLQTSTYKHDLIDLPEAYTTLKNPKRNRKSKPDTNGYSTLQPKR</sequence>
<feature type="compositionally biased region" description="Polar residues" evidence="1">
    <location>
        <begin position="177"/>
        <end position="190"/>
    </location>
</feature>
<evidence type="ECO:0000256" key="1">
    <source>
        <dbReference type="SAM" id="MobiDB-lite"/>
    </source>
</evidence>
<proteinExistence type="predicted"/>
<gene>
    <name evidence="2" type="ORF">HNAJ_LOCUS5995</name>
</gene>